<reference evidence="7" key="1">
    <citation type="journal article" date="2014" name="Int. J. Syst. Evol. Microbiol.">
        <title>Complete genome sequence of Corynebacterium casei LMG S-19264T (=DSM 44701T), isolated from a smear-ripened cheese.</title>
        <authorList>
            <consortium name="US DOE Joint Genome Institute (JGI-PGF)"/>
            <person name="Walter F."/>
            <person name="Albersmeier A."/>
            <person name="Kalinowski J."/>
            <person name="Ruckert C."/>
        </authorList>
    </citation>
    <scope>NUCLEOTIDE SEQUENCE</scope>
    <source>
        <strain evidence="7">CGMCC 1.12214</strain>
    </source>
</reference>
<dbReference type="SUPFAM" id="SSF46626">
    <property type="entry name" value="Cytochrome c"/>
    <property type="match status" value="1"/>
</dbReference>
<dbReference type="Pfam" id="PF13442">
    <property type="entry name" value="Cytochrome_CBB3"/>
    <property type="match status" value="1"/>
</dbReference>
<reference evidence="7" key="2">
    <citation type="submission" date="2020-09" db="EMBL/GenBank/DDBJ databases">
        <authorList>
            <person name="Sun Q."/>
            <person name="Zhou Y."/>
        </authorList>
    </citation>
    <scope>NUCLEOTIDE SEQUENCE</scope>
    <source>
        <strain evidence="7">CGMCC 1.12214</strain>
    </source>
</reference>
<dbReference type="RefSeq" id="WP_244643899.1">
    <property type="nucleotide sequence ID" value="NZ_BMES01000002.1"/>
</dbReference>
<dbReference type="InterPro" id="IPR036909">
    <property type="entry name" value="Cyt_c-like_dom_sf"/>
</dbReference>
<evidence type="ECO:0000256" key="2">
    <source>
        <dbReference type="ARBA" id="ARBA00022723"/>
    </source>
</evidence>
<dbReference type="GO" id="GO:0009055">
    <property type="term" value="F:electron transfer activity"/>
    <property type="evidence" value="ECO:0007669"/>
    <property type="project" value="InterPro"/>
</dbReference>
<organism evidence="7 8">
    <name type="scientific">Alsobacter metallidurans</name>
    <dbReference type="NCBI Taxonomy" id="340221"/>
    <lineage>
        <taxon>Bacteria</taxon>
        <taxon>Pseudomonadati</taxon>
        <taxon>Pseudomonadota</taxon>
        <taxon>Alphaproteobacteria</taxon>
        <taxon>Hyphomicrobiales</taxon>
        <taxon>Alsobacteraceae</taxon>
        <taxon>Alsobacter</taxon>
    </lineage>
</organism>
<evidence type="ECO:0000256" key="4">
    <source>
        <dbReference type="PROSITE-ProRule" id="PRU00433"/>
    </source>
</evidence>
<dbReference type="EMBL" id="BMES01000002">
    <property type="protein sequence ID" value="GGH25776.1"/>
    <property type="molecule type" value="Genomic_DNA"/>
</dbReference>
<gene>
    <name evidence="7" type="ORF">GCM10007036_33110</name>
</gene>
<evidence type="ECO:0000313" key="8">
    <source>
        <dbReference type="Proteomes" id="UP000603912"/>
    </source>
</evidence>
<name>A0A917IAB4_9HYPH</name>
<keyword evidence="2 4" id="KW-0479">Metal-binding</keyword>
<evidence type="ECO:0000256" key="3">
    <source>
        <dbReference type="ARBA" id="ARBA00023004"/>
    </source>
</evidence>
<evidence type="ECO:0000256" key="5">
    <source>
        <dbReference type="SAM" id="SignalP"/>
    </source>
</evidence>
<keyword evidence="5" id="KW-0732">Signal</keyword>
<dbReference type="GO" id="GO:0020037">
    <property type="term" value="F:heme binding"/>
    <property type="evidence" value="ECO:0007669"/>
    <property type="project" value="InterPro"/>
</dbReference>
<evidence type="ECO:0000259" key="6">
    <source>
        <dbReference type="PROSITE" id="PS51007"/>
    </source>
</evidence>
<evidence type="ECO:0000256" key="1">
    <source>
        <dbReference type="ARBA" id="ARBA00022617"/>
    </source>
</evidence>
<keyword evidence="1 4" id="KW-0349">Heme</keyword>
<feature type="chain" id="PRO_5036964431" description="Cytochrome c domain-containing protein" evidence="5">
    <location>
        <begin position="34"/>
        <end position="113"/>
    </location>
</feature>
<feature type="domain" description="Cytochrome c" evidence="6">
    <location>
        <begin position="34"/>
        <end position="112"/>
    </location>
</feature>
<dbReference type="GO" id="GO:0046872">
    <property type="term" value="F:metal ion binding"/>
    <property type="evidence" value="ECO:0007669"/>
    <property type="project" value="UniProtKB-KW"/>
</dbReference>
<evidence type="ECO:0000313" key="7">
    <source>
        <dbReference type="EMBL" id="GGH25776.1"/>
    </source>
</evidence>
<dbReference type="PROSITE" id="PS51007">
    <property type="entry name" value="CYTC"/>
    <property type="match status" value="1"/>
</dbReference>
<dbReference type="InterPro" id="IPR009056">
    <property type="entry name" value="Cyt_c-like_dom"/>
</dbReference>
<accession>A0A917IAB4</accession>
<dbReference type="Gene3D" id="1.10.760.10">
    <property type="entry name" value="Cytochrome c-like domain"/>
    <property type="match status" value="1"/>
</dbReference>
<proteinExistence type="predicted"/>
<comment type="caution">
    <text evidence="7">The sequence shown here is derived from an EMBL/GenBank/DDBJ whole genome shotgun (WGS) entry which is preliminary data.</text>
</comment>
<keyword evidence="3 4" id="KW-0408">Iron</keyword>
<sequence>MLQSFITGDRMASNRIYVLILSLPIAGGSPAFAADAANGGRIAKRWCAECHVVAPGQASAKTDAPSFASIAMRGAAVVPLDKFLMNPHPKMPDMQLNRTEVADLVAYIGSLKK</sequence>
<dbReference type="AlphaFoldDB" id="A0A917IAB4"/>
<dbReference type="Proteomes" id="UP000603912">
    <property type="component" value="Unassembled WGS sequence"/>
</dbReference>
<protein>
    <recommendedName>
        <fullName evidence="6">Cytochrome c domain-containing protein</fullName>
    </recommendedName>
</protein>
<keyword evidence="8" id="KW-1185">Reference proteome</keyword>
<feature type="signal peptide" evidence="5">
    <location>
        <begin position="1"/>
        <end position="33"/>
    </location>
</feature>